<name>A0A9W4WQ24_9GLOM</name>
<proteinExistence type="predicted"/>
<protein>
    <submittedName>
        <fullName evidence="1">6037_t:CDS:1</fullName>
    </submittedName>
</protein>
<evidence type="ECO:0000313" key="1">
    <source>
        <dbReference type="EMBL" id="CAI2178522.1"/>
    </source>
</evidence>
<dbReference type="EMBL" id="CAMKVN010001872">
    <property type="protein sequence ID" value="CAI2178522.1"/>
    <property type="molecule type" value="Genomic_DNA"/>
</dbReference>
<evidence type="ECO:0000313" key="2">
    <source>
        <dbReference type="Proteomes" id="UP001153678"/>
    </source>
</evidence>
<gene>
    <name evidence="1" type="ORF">FWILDA_LOCUS8628</name>
</gene>
<sequence length="55" mass="6446">MKLKELINRSCYKNNFFKKNNVPIFYKLVSSLVLESDSSRLVLQNYRLAGTNSFL</sequence>
<comment type="caution">
    <text evidence="1">The sequence shown here is derived from an EMBL/GenBank/DDBJ whole genome shotgun (WGS) entry which is preliminary data.</text>
</comment>
<dbReference type="AlphaFoldDB" id="A0A9W4WQ24"/>
<accession>A0A9W4WQ24</accession>
<reference evidence="1" key="1">
    <citation type="submission" date="2022-08" db="EMBL/GenBank/DDBJ databases">
        <authorList>
            <person name="Kallberg Y."/>
            <person name="Tangrot J."/>
            <person name="Rosling A."/>
        </authorList>
    </citation>
    <scope>NUCLEOTIDE SEQUENCE</scope>
    <source>
        <strain evidence="1">Wild A</strain>
    </source>
</reference>
<organism evidence="1 2">
    <name type="scientific">Funneliformis geosporum</name>
    <dbReference type="NCBI Taxonomy" id="1117311"/>
    <lineage>
        <taxon>Eukaryota</taxon>
        <taxon>Fungi</taxon>
        <taxon>Fungi incertae sedis</taxon>
        <taxon>Mucoromycota</taxon>
        <taxon>Glomeromycotina</taxon>
        <taxon>Glomeromycetes</taxon>
        <taxon>Glomerales</taxon>
        <taxon>Glomeraceae</taxon>
        <taxon>Funneliformis</taxon>
    </lineage>
</organism>
<dbReference type="Proteomes" id="UP001153678">
    <property type="component" value="Unassembled WGS sequence"/>
</dbReference>
<keyword evidence="2" id="KW-1185">Reference proteome</keyword>